<keyword evidence="7" id="KW-0130">Cell adhesion</keyword>
<comment type="subcellular location">
    <subcellularLocation>
        <location evidence="1">Membrane</location>
        <topology evidence="1">Single-pass membrane protein</topology>
    </subcellularLocation>
</comment>
<dbReference type="SUPFAM" id="SSF49313">
    <property type="entry name" value="Cadherin-like"/>
    <property type="match status" value="22"/>
</dbReference>
<dbReference type="OrthoDB" id="6252479at2759"/>
<keyword evidence="3 14" id="KW-0812">Transmembrane</keyword>
<dbReference type="InterPro" id="IPR015919">
    <property type="entry name" value="Cadherin-like_sf"/>
</dbReference>
<evidence type="ECO:0000256" key="4">
    <source>
        <dbReference type="ARBA" id="ARBA00022729"/>
    </source>
</evidence>
<gene>
    <name evidence="16" type="ORF">HERILL_LOCUS2259</name>
</gene>
<feature type="domain" description="Cadherin" evidence="15">
    <location>
        <begin position="2467"/>
        <end position="2562"/>
    </location>
</feature>
<evidence type="ECO:0000259" key="15">
    <source>
        <dbReference type="PROSITE" id="PS50268"/>
    </source>
</evidence>
<feature type="region of interest" description="Disordered" evidence="13">
    <location>
        <begin position="1169"/>
        <end position="1188"/>
    </location>
</feature>
<feature type="domain" description="Cadherin" evidence="15">
    <location>
        <begin position="1351"/>
        <end position="1454"/>
    </location>
</feature>
<feature type="domain" description="Cadherin" evidence="15">
    <location>
        <begin position="1455"/>
        <end position="1559"/>
    </location>
</feature>
<feature type="transmembrane region" description="Helical" evidence="14">
    <location>
        <begin position="2581"/>
        <end position="2603"/>
    </location>
</feature>
<feature type="compositionally biased region" description="Low complexity" evidence="13">
    <location>
        <begin position="2905"/>
        <end position="2918"/>
    </location>
</feature>
<dbReference type="GO" id="GO:0009887">
    <property type="term" value="P:animal organ morphogenesis"/>
    <property type="evidence" value="ECO:0007669"/>
    <property type="project" value="UniProtKB-ARBA"/>
</dbReference>
<proteinExistence type="predicted"/>
<evidence type="ECO:0000256" key="1">
    <source>
        <dbReference type="ARBA" id="ARBA00004167"/>
    </source>
</evidence>
<dbReference type="GO" id="GO:0008013">
    <property type="term" value="F:beta-catenin binding"/>
    <property type="evidence" value="ECO:0007669"/>
    <property type="project" value="TreeGrafter"/>
</dbReference>
<feature type="domain" description="Cadherin" evidence="15">
    <location>
        <begin position="993"/>
        <end position="1103"/>
    </location>
</feature>
<feature type="region of interest" description="Disordered" evidence="13">
    <location>
        <begin position="2611"/>
        <end position="2702"/>
    </location>
</feature>
<dbReference type="CDD" id="cd11304">
    <property type="entry name" value="Cadherin_repeat"/>
    <property type="match status" value="22"/>
</dbReference>
<feature type="compositionally biased region" description="Basic and acidic residues" evidence="13">
    <location>
        <begin position="3025"/>
        <end position="3035"/>
    </location>
</feature>
<dbReference type="SMART" id="SM00112">
    <property type="entry name" value="CA"/>
    <property type="match status" value="22"/>
</dbReference>
<feature type="domain" description="Cadherin" evidence="15">
    <location>
        <begin position="2234"/>
        <end position="2342"/>
    </location>
</feature>
<feature type="domain" description="Cadherin" evidence="15">
    <location>
        <begin position="480"/>
        <end position="663"/>
    </location>
</feature>
<dbReference type="GO" id="GO:0005509">
    <property type="term" value="F:calcium ion binding"/>
    <property type="evidence" value="ECO:0007669"/>
    <property type="project" value="UniProtKB-UniRule"/>
</dbReference>
<keyword evidence="9 14" id="KW-0472">Membrane</keyword>
<keyword evidence="6 12" id="KW-0106">Calcium</keyword>
<evidence type="ECO:0000256" key="12">
    <source>
        <dbReference type="PROSITE-ProRule" id="PRU00043"/>
    </source>
</evidence>
<dbReference type="PRINTS" id="PR00205">
    <property type="entry name" value="CADHERIN"/>
</dbReference>
<feature type="compositionally biased region" description="Low complexity" evidence="13">
    <location>
        <begin position="545"/>
        <end position="573"/>
    </location>
</feature>
<dbReference type="InterPro" id="IPR002126">
    <property type="entry name" value="Cadherin-like_dom"/>
</dbReference>
<dbReference type="FunFam" id="2.60.40.60:FF:000058">
    <property type="entry name" value="FAT atypical cadherin 3"/>
    <property type="match status" value="1"/>
</dbReference>
<dbReference type="FunFam" id="2.60.40.60:FF:000081">
    <property type="entry name" value="protocadherin Fat 4"/>
    <property type="match status" value="1"/>
</dbReference>
<feature type="domain" description="Cadherin" evidence="15">
    <location>
        <begin position="2343"/>
        <end position="2452"/>
    </location>
</feature>
<dbReference type="PANTHER" id="PTHR24027:SF438">
    <property type="entry name" value="CADHERIN 23"/>
    <property type="match status" value="1"/>
</dbReference>
<dbReference type="PANTHER" id="PTHR24027">
    <property type="entry name" value="CADHERIN-23"/>
    <property type="match status" value="1"/>
</dbReference>
<feature type="domain" description="Cadherin" evidence="15">
    <location>
        <begin position="768"/>
        <end position="875"/>
    </location>
</feature>
<accession>A0A7R8UDY6</accession>
<dbReference type="FunFam" id="2.60.40.60:FF:000135">
    <property type="entry name" value="cadherin-23 isoform X1"/>
    <property type="match status" value="1"/>
</dbReference>
<feature type="compositionally biased region" description="Low complexity" evidence="13">
    <location>
        <begin position="2668"/>
        <end position="2693"/>
    </location>
</feature>
<protein>
    <recommendedName>
        <fullName evidence="15">Cadherin domain-containing protein</fullName>
    </recommendedName>
</protein>
<feature type="domain" description="Cadherin" evidence="15">
    <location>
        <begin position="1810"/>
        <end position="1915"/>
    </location>
</feature>
<dbReference type="GO" id="GO:0007156">
    <property type="term" value="P:homophilic cell adhesion via plasma membrane adhesion molecules"/>
    <property type="evidence" value="ECO:0007669"/>
    <property type="project" value="InterPro"/>
</dbReference>
<dbReference type="GO" id="GO:0060429">
    <property type="term" value="P:epithelium development"/>
    <property type="evidence" value="ECO:0007669"/>
    <property type="project" value="UniProtKB-ARBA"/>
</dbReference>
<dbReference type="Pfam" id="PF00028">
    <property type="entry name" value="Cadherin"/>
    <property type="match status" value="22"/>
</dbReference>
<evidence type="ECO:0000256" key="5">
    <source>
        <dbReference type="ARBA" id="ARBA00022737"/>
    </source>
</evidence>
<feature type="domain" description="Cadherin" evidence="15">
    <location>
        <begin position="1915"/>
        <end position="2020"/>
    </location>
</feature>
<feature type="region of interest" description="Disordered" evidence="13">
    <location>
        <begin position="2961"/>
        <end position="3035"/>
    </location>
</feature>
<dbReference type="InParanoid" id="A0A7R8UDY6"/>
<dbReference type="GO" id="GO:0048729">
    <property type="term" value="P:tissue morphogenesis"/>
    <property type="evidence" value="ECO:0007669"/>
    <property type="project" value="UniProtKB-ARBA"/>
</dbReference>
<feature type="region of interest" description="Disordered" evidence="13">
    <location>
        <begin position="2900"/>
        <end position="2928"/>
    </location>
</feature>
<organism evidence="16 17">
    <name type="scientific">Hermetia illucens</name>
    <name type="common">Black soldier fly</name>
    <dbReference type="NCBI Taxonomy" id="343691"/>
    <lineage>
        <taxon>Eukaryota</taxon>
        <taxon>Metazoa</taxon>
        <taxon>Ecdysozoa</taxon>
        <taxon>Arthropoda</taxon>
        <taxon>Hexapoda</taxon>
        <taxon>Insecta</taxon>
        <taxon>Pterygota</taxon>
        <taxon>Neoptera</taxon>
        <taxon>Endopterygota</taxon>
        <taxon>Diptera</taxon>
        <taxon>Brachycera</taxon>
        <taxon>Stratiomyomorpha</taxon>
        <taxon>Stratiomyidae</taxon>
        <taxon>Hermetiinae</taxon>
        <taxon>Hermetia</taxon>
    </lineage>
</organism>
<dbReference type="InterPro" id="IPR027397">
    <property type="entry name" value="Catenin-bd_sf"/>
</dbReference>
<dbReference type="GO" id="GO:0016342">
    <property type="term" value="C:catenin complex"/>
    <property type="evidence" value="ECO:0007669"/>
    <property type="project" value="TreeGrafter"/>
</dbReference>
<feature type="domain" description="Cadherin" evidence="15">
    <location>
        <begin position="664"/>
        <end position="766"/>
    </location>
</feature>
<dbReference type="GO" id="GO:0045296">
    <property type="term" value="F:cadherin binding"/>
    <property type="evidence" value="ECO:0007669"/>
    <property type="project" value="TreeGrafter"/>
</dbReference>
<evidence type="ECO:0000256" key="13">
    <source>
        <dbReference type="SAM" id="MobiDB-lite"/>
    </source>
</evidence>
<feature type="domain" description="Cadherin" evidence="15">
    <location>
        <begin position="876"/>
        <end position="992"/>
    </location>
</feature>
<keyword evidence="17" id="KW-1185">Reference proteome</keyword>
<dbReference type="PROSITE" id="PS50268">
    <property type="entry name" value="CADHERIN_2"/>
    <property type="match status" value="22"/>
</dbReference>
<feature type="domain" description="Cadherin" evidence="15">
    <location>
        <begin position="315"/>
        <end position="479"/>
    </location>
</feature>
<dbReference type="FunFam" id="2.60.40.60:FF:000353">
    <property type="entry name" value="Dachsous, isoform B"/>
    <property type="match status" value="1"/>
</dbReference>
<feature type="domain" description="Cadherin" evidence="15">
    <location>
        <begin position="2126"/>
        <end position="2233"/>
    </location>
</feature>
<dbReference type="FunCoup" id="A0A7R8UDY6">
    <property type="interactions" value="117"/>
</dbReference>
<evidence type="ECO:0000256" key="14">
    <source>
        <dbReference type="SAM" id="Phobius"/>
    </source>
</evidence>
<evidence type="ECO:0000256" key="10">
    <source>
        <dbReference type="ARBA" id="ARBA00023157"/>
    </source>
</evidence>
<keyword evidence="5" id="KW-0677">Repeat</keyword>
<dbReference type="PROSITE" id="PS00232">
    <property type="entry name" value="CADHERIN_1"/>
    <property type="match status" value="14"/>
</dbReference>
<evidence type="ECO:0000256" key="3">
    <source>
        <dbReference type="ARBA" id="ARBA00022692"/>
    </source>
</evidence>
<dbReference type="Gene3D" id="2.60.40.60">
    <property type="entry name" value="Cadherins"/>
    <property type="match status" value="24"/>
</dbReference>
<reference evidence="16 17" key="1">
    <citation type="submission" date="2020-11" db="EMBL/GenBank/DDBJ databases">
        <authorList>
            <person name="Wallbank WR R."/>
            <person name="Pardo Diaz C."/>
            <person name="Kozak K."/>
            <person name="Martin S."/>
            <person name="Jiggins C."/>
            <person name="Moest M."/>
            <person name="Warren A I."/>
            <person name="Generalovic N T."/>
            <person name="Byers J.R.P. K."/>
            <person name="Montejo-Kovacevich G."/>
            <person name="Yen C E."/>
        </authorList>
    </citation>
    <scope>NUCLEOTIDE SEQUENCE [LARGE SCALE GENOMIC DNA]</scope>
</reference>
<dbReference type="GO" id="GO:0048731">
    <property type="term" value="P:system development"/>
    <property type="evidence" value="ECO:0007669"/>
    <property type="project" value="UniProtKB-ARBA"/>
</dbReference>
<evidence type="ECO:0000256" key="6">
    <source>
        <dbReference type="ARBA" id="ARBA00022837"/>
    </source>
</evidence>
<evidence type="ECO:0000256" key="11">
    <source>
        <dbReference type="ARBA" id="ARBA00023180"/>
    </source>
</evidence>
<dbReference type="FunFam" id="2.60.40.60:FF:000015">
    <property type="entry name" value="FAT atypical cadherin 1"/>
    <property type="match status" value="1"/>
</dbReference>
<feature type="domain" description="Cadherin" evidence="15">
    <location>
        <begin position="211"/>
        <end position="314"/>
    </location>
</feature>
<feature type="domain" description="Cadherin" evidence="15">
    <location>
        <begin position="2021"/>
        <end position="2125"/>
    </location>
</feature>
<feature type="domain" description="Cadherin" evidence="15">
    <location>
        <begin position="1232"/>
        <end position="1349"/>
    </location>
</feature>
<dbReference type="FunFam" id="2.60.40.60:FF:000035">
    <property type="entry name" value="Protocadherin Fat 3"/>
    <property type="match status" value="1"/>
</dbReference>
<dbReference type="FunFam" id="2.60.40.60:FF:000140">
    <property type="entry name" value="Dachsous cadherin-related 1"/>
    <property type="match status" value="1"/>
</dbReference>
<name>A0A7R8UDY6_HERIL</name>
<dbReference type="InterPro" id="IPR039808">
    <property type="entry name" value="Cadherin"/>
</dbReference>
<feature type="region of interest" description="Disordered" evidence="13">
    <location>
        <begin position="534"/>
        <end position="594"/>
    </location>
</feature>
<dbReference type="InterPro" id="IPR020894">
    <property type="entry name" value="Cadherin_CS"/>
</dbReference>
<feature type="domain" description="Cadherin" evidence="15">
    <location>
        <begin position="1560"/>
        <end position="1664"/>
    </location>
</feature>
<dbReference type="Gene3D" id="4.10.900.10">
    <property type="entry name" value="TCF3-CBD (Catenin binding domain)"/>
    <property type="match status" value="1"/>
</dbReference>
<feature type="compositionally biased region" description="Polar residues" evidence="13">
    <location>
        <begin position="534"/>
        <end position="544"/>
    </location>
</feature>
<evidence type="ECO:0000256" key="2">
    <source>
        <dbReference type="ARBA" id="ARBA00022536"/>
    </source>
</evidence>
<evidence type="ECO:0000313" key="16">
    <source>
        <dbReference type="EMBL" id="CAD7079025.1"/>
    </source>
</evidence>
<evidence type="ECO:0000256" key="8">
    <source>
        <dbReference type="ARBA" id="ARBA00022989"/>
    </source>
</evidence>
<feature type="compositionally biased region" description="Low complexity" evidence="13">
    <location>
        <begin position="2972"/>
        <end position="2991"/>
    </location>
</feature>
<feature type="domain" description="Cadherin" evidence="15">
    <location>
        <begin position="1667"/>
        <end position="1809"/>
    </location>
</feature>
<evidence type="ECO:0000256" key="7">
    <source>
        <dbReference type="ARBA" id="ARBA00022889"/>
    </source>
</evidence>
<keyword evidence="11" id="KW-0325">Glycoprotein</keyword>
<dbReference type="FunFam" id="2.60.40.60:FF:000020">
    <property type="entry name" value="Dachsous cadherin-related 1b"/>
    <property type="match status" value="4"/>
</dbReference>
<keyword evidence="8 14" id="KW-1133">Transmembrane helix</keyword>
<evidence type="ECO:0000313" key="17">
    <source>
        <dbReference type="Proteomes" id="UP000594454"/>
    </source>
</evidence>
<feature type="domain" description="Cadherin" evidence="15">
    <location>
        <begin position="101"/>
        <end position="210"/>
    </location>
</feature>
<evidence type="ECO:0000256" key="9">
    <source>
        <dbReference type="ARBA" id="ARBA00023136"/>
    </source>
</evidence>
<dbReference type="EMBL" id="LR899009">
    <property type="protein sequence ID" value="CAD7079025.1"/>
    <property type="molecule type" value="Genomic_DNA"/>
</dbReference>
<sequence length="3035" mass="330577">MQKRQNNGKKENYDHFQVSASDPDCGVNAMVNYTLGEGIKKMSEFEVRSATGEICISTALDFETRNSFEFPVLATDRGGLSTTAMVKIQLADVNDNRPVFYPREYNVSLRESDIVKSTSTPVVAVVATDADSGRFGTVYYRIVAGNEENIFRINRNTGEIFISEPNKLSIHKRIVYKLNISASDGEGLRTAQDAEVFISVIDSSQHAPSFEKITYNYSVKEDVSKGTVVGSVLATTSGSGSRGAVRYSIYSGDPDGYFSIDPMSGNIRIANPLDRETKPEVLLNIQATSGDPPAYGHTQVTIEIQDVNDNPPEFESSTVRLSVPENFALGIPFYEANAHDKDSGDSGIVRYSLMTIDTASVASSFGSLASSGAAPGSSSSSSSSLLFNGGSFVNHQIGSGHSSTTSTAAAASSLSSAASNLFAIDSRTGHLTLSRHLDYETSQRHALIVTATDSGKPPLSANLTILVEVQDVNDNPPVFERNEYSINVLESMPSNSQILQVTAVDLDTGNNARITYRIVGGSDQIYATGNNFSNTSRRSYNNDNGSASSSKLSGNSSGKTSSGVTTSGRGSSSRNYPPPPQHSRSDNKNMNLGAQDVDDRKTTELFGIFPNSGWIYLRGTLDRETRDRYELTVVASDNGTPPAHAKARVIVNVLDANDNDPQFTLPSYEFSIEENMRRGSVVGTVAADDADLDANAAIRYSLIPSNTSFQVNPVTGEILTREPLDRETREIYDLVAEARDQGVPYRSARVQVKITVTDVNDNAPDIVDPQEDVVSVREEQPPGTEVVRIRAVDRDNGYNASITYSILKGRDSDGYGSFTIDPMNGLIRTKVTLDHEERSIYRLAVAATDGGRPPKQTVRPLRVEVLDLNDNRPTFTSSSLIFKVREDVRIGHIVGSIGPAERSDAENLIAGSSGLHVTYTLTSLTSDVIDEAFDMDRQTGSLVVARRLDREHQSEYRLEIRALDTTASNNPQSSAITVKVEITDVNDNAPHWPEDPITIYVSETAAIGQIVYNFTATDEDAGANGEVQYHLESQMPELEKKLFSLDPLTGMLSLQGNLDYEDLNEYILVVEAVDQSVNTSERLRTKVTARILVTDSNDNSPVFVSPTADSTILLGDSAQVGQLVAHVVAVDKDAGDNGHITYSILAGNEEGRFRMDPRTGSIELAKAIQSTHSQSHQIRNSQSSASDRNSQAANKFSLVISASDHGSPVSKETHLNLQILVQGSSNNPPRFQQSTYRVNVSENAPVDSFVVRVGAKSFRDIDNVNLTYEIPPGVGDDLFAIDKLRGIIVTRGQFDRETKAEYKFPVYVVESSVSGNDGVNSNQNLLTGQFDIATVVVKITDVNDHAPEFRPGSCYPLAVPENSERSVIHSVVATDLDDGPNGEIIYSIIGGNFNNKFSIDVHTGELTAQPLDRETRSRYLLQIQAQDRGTPNTYYGHCNISVIVEDQNDNDPRFDRPKYVVNIPEDIEIGTSILKVNATDADLGINARIVYSLANETQWLFTIDNRSGLITTAGTLDREQQHVYNFMVVATDGGRSDSRSTRVPVQIIVEDVNDNKPIFKQYPFMAQVPALVQPGQTILQVSALDVDQGTNGEIVYELTNDRTAGKFRVNPNTGVVSATRSLASENGQLLRLEVTARDKGNPPQSAIGLIEIRVGESPLGTPVLRFPNESYRVSLMENTPNGRSVIQMNAVRSDGRRQKIIYSIGSGNEEGAFSIDATTGEIKVRDSKFLDFERYLWSYETIKMRYDRDNRTILGHGMMSSGNGPSTEYRSSSEIKLIIEARTDGSPLLYGYAELQIQLQDENDNGPRFTQQQYAATVWEGNNKGTFVMQVAAYDADRGANSRILYHIVDGNHDNAFVIEPAFSGIVKTNIVLDREIRDMYRLKVIATDEGVPQMTGTATIRVHIIDVNDNQPTFPPPSIVSVSEGSDLGIVITTVSANDVDSSPALTYRFAKSVDNDNFDAETMFSIDRYSGKVILKKHLDYESQQEYQFQVIASDMAHEARTSLTIRVTDVNDNPPIFQQVAYHVSLPDQSTGADMDLLTINATDADGESNSRIRYQIIPPVSGFIINEQTGAIYVNASRITKPFKEQIYLRIIAMDSGKPPLSAKSIVRIQTNSYGQGKAQFLQSQFRASINEEAELGTVVLKLSRDVLDTDLTQNLAFSIVAGNEEGTFEVYQASAIILVKSLDREKTDLYKLRLVMSEQGSPVRSDNNSTAINIFVTVEDANDNAPIFQSGRYETEISESAPIRSSVTKIVAIDKDLENSPNSEVVYDITSGNDAGMFSIDLVSGILFVKNPLDYDVDPTPQYDLIIRACDSGLIPRCSLTPYRITLTDENDNEPKFPVTEYLEFVGENEPIGTSVFTARATDMDRGQYGMLNYTIESSNGYPESNDAWKLFRIDPNSGVVTTNAVFDYEQRSQYSFIIKAFDLGGKSAKARARIMIDSRDEFSPQFTERTYRFILATGSSEPLPIGYVVGQVTATDRDKGPDGRVVYQLNNQHNYFKINRTTGAIMIKKKIDNDINALSSGQEISFVVTASSGRQGSLTNMSVVEISLDPLADPGTNLASSGGGSSGSSGGIADWALGLLISLLLVIFTFAAVFLFLHMRNRRHKQVSKPSLSTETVGNSNSYVDPSAFDTIPIRGNPSGNTSGGQFAPPKYDEIPPYGQHTASSNSGAATTSELSGSEQSGSSGRGSAEDGEDGEDEEIRMINEGPMHRDHHRGDDGRLSDISVQNTQEYLARLGIVDNTNTTGAASTSSRHCSESISGSNKDALLHHPLPIDSLHMFDEEPGEADITNLIYAKLNDVTGGSDRASSADEAATTAGSIGAAVDHVMGFGDVPVVGNGNPGPAMNGSLSSIVHSEEELTGSYNWDYLLDWGPQYQPLAHVFSEIARLKDDTLSVHSGNSAASSAKSKQSLQHSAKHIPPPLLTNVAPRSINVPVLSSRGSTSHHSAAANQYLLPRSPISHDAPGGFSTSSAMSPSFSPSLSPLATRSPSISPHVVTTGVPTSHHMVSLPRHQPQPAQRKNLDSDMRVRM</sequence>
<feature type="domain" description="Cadherin" evidence="15">
    <location>
        <begin position="1106"/>
        <end position="1231"/>
    </location>
</feature>
<dbReference type="GO" id="GO:0016477">
    <property type="term" value="P:cell migration"/>
    <property type="evidence" value="ECO:0007669"/>
    <property type="project" value="TreeGrafter"/>
</dbReference>
<dbReference type="FunFam" id="2.60.40.60:FF:000116">
    <property type="entry name" value="Dachsous cadherin-related 2"/>
    <property type="match status" value="1"/>
</dbReference>
<dbReference type="GO" id="GO:0007163">
    <property type="term" value="P:establishment or maintenance of cell polarity"/>
    <property type="evidence" value="ECO:0007669"/>
    <property type="project" value="UniProtKB-ARBA"/>
</dbReference>
<keyword evidence="4" id="KW-0732">Signal</keyword>
<dbReference type="FunFam" id="2.60.40.60:FF:000092">
    <property type="entry name" value="Protocadherin 8"/>
    <property type="match status" value="2"/>
</dbReference>
<feature type="compositionally biased region" description="Polar residues" evidence="13">
    <location>
        <begin position="2614"/>
        <end position="2630"/>
    </location>
</feature>
<dbReference type="Proteomes" id="UP000594454">
    <property type="component" value="Chromosome 1"/>
</dbReference>
<feature type="domain" description="Cadherin" evidence="15">
    <location>
        <begin position="17"/>
        <end position="100"/>
    </location>
</feature>
<keyword evidence="2" id="KW-0245">EGF-like domain</keyword>
<keyword evidence="10" id="KW-1015">Disulfide bond</keyword>